<accession>A0ABV6HDL6</accession>
<organism evidence="1 2">
    <name type="scientific">Olivibacter oleidegradans</name>
    <dbReference type="NCBI Taxonomy" id="760123"/>
    <lineage>
        <taxon>Bacteria</taxon>
        <taxon>Pseudomonadati</taxon>
        <taxon>Bacteroidota</taxon>
        <taxon>Sphingobacteriia</taxon>
        <taxon>Sphingobacteriales</taxon>
        <taxon>Sphingobacteriaceae</taxon>
        <taxon>Olivibacter</taxon>
    </lineage>
</organism>
<protein>
    <submittedName>
        <fullName evidence="1">DUF2711 family protein</fullName>
    </submittedName>
</protein>
<sequence>MDIFTENFLYPEENKPLLQHFSSYFDAVYIGLIPFFKLNNAEVSSRSKASKKVLSLEEAQQQNPILNRLRPSKTRVIYANDESYPSDKEICHGGKPVTWKQILNKTSLADYKELNRALMTSVGALRQEFQTPKALQILKDYTEGEGIFHPTEGAFDVFTKQQIYKLLKKYDCSQIVVTDEFYDETKELDIVALDETSFINQIGFKHYYLYPQNKTILFTISWDYFFFFIAIDSCKINPNEIEANFEGFWAAAEDSHLWYRK</sequence>
<comment type="caution">
    <text evidence="1">The sequence shown here is derived from an EMBL/GenBank/DDBJ whole genome shotgun (WGS) entry which is preliminary data.</text>
</comment>
<proteinExistence type="predicted"/>
<gene>
    <name evidence="1" type="ORF">ACFFI0_01665</name>
</gene>
<dbReference type="InterPro" id="IPR024250">
    <property type="entry name" value="DUF2711"/>
</dbReference>
<dbReference type="Pfam" id="PF10924">
    <property type="entry name" value="DUF2711"/>
    <property type="match status" value="1"/>
</dbReference>
<keyword evidence="2" id="KW-1185">Reference proteome</keyword>
<dbReference type="RefSeq" id="WP_149105061.1">
    <property type="nucleotide sequence ID" value="NZ_JBHLWO010000001.1"/>
</dbReference>
<name>A0ABV6HDL6_9SPHI</name>
<reference evidence="1 2" key="1">
    <citation type="submission" date="2024-09" db="EMBL/GenBank/DDBJ databases">
        <authorList>
            <person name="Sun Q."/>
            <person name="Mori K."/>
        </authorList>
    </citation>
    <scope>NUCLEOTIDE SEQUENCE [LARGE SCALE GENOMIC DNA]</scope>
    <source>
        <strain evidence="1 2">CCM 7765</strain>
    </source>
</reference>
<dbReference type="Proteomes" id="UP001589774">
    <property type="component" value="Unassembled WGS sequence"/>
</dbReference>
<dbReference type="EMBL" id="JBHLWO010000001">
    <property type="protein sequence ID" value="MFC0316989.1"/>
    <property type="molecule type" value="Genomic_DNA"/>
</dbReference>
<evidence type="ECO:0000313" key="1">
    <source>
        <dbReference type="EMBL" id="MFC0316989.1"/>
    </source>
</evidence>
<evidence type="ECO:0000313" key="2">
    <source>
        <dbReference type="Proteomes" id="UP001589774"/>
    </source>
</evidence>